<dbReference type="SUPFAM" id="SSF47095">
    <property type="entry name" value="HMG-box"/>
    <property type="match status" value="1"/>
</dbReference>
<dbReference type="GO" id="GO:0000981">
    <property type="term" value="F:DNA-binding transcription factor activity, RNA polymerase II-specific"/>
    <property type="evidence" value="ECO:0007669"/>
    <property type="project" value="TreeGrafter"/>
</dbReference>
<feature type="domain" description="HMG box" evidence="5">
    <location>
        <begin position="9"/>
        <end position="76"/>
    </location>
</feature>
<protein>
    <submittedName>
        <fullName evidence="6">High mobility group box domain-containing protein</fullName>
    </submittedName>
</protein>
<feature type="non-terminal residue" evidence="6">
    <location>
        <position position="1"/>
    </location>
</feature>
<organism evidence="6 7">
    <name type="scientific">Armillaria novae-zelandiae</name>
    <dbReference type="NCBI Taxonomy" id="153914"/>
    <lineage>
        <taxon>Eukaryota</taxon>
        <taxon>Fungi</taxon>
        <taxon>Dikarya</taxon>
        <taxon>Basidiomycota</taxon>
        <taxon>Agaricomycotina</taxon>
        <taxon>Agaricomycetes</taxon>
        <taxon>Agaricomycetidae</taxon>
        <taxon>Agaricales</taxon>
        <taxon>Marasmiineae</taxon>
        <taxon>Physalacriaceae</taxon>
        <taxon>Armillaria</taxon>
    </lineage>
</organism>
<evidence type="ECO:0000256" key="1">
    <source>
        <dbReference type="ARBA" id="ARBA00023125"/>
    </source>
</evidence>
<evidence type="ECO:0000313" key="7">
    <source>
        <dbReference type="Proteomes" id="UP001175227"/>
    </source>
</evidence>
<reference evidence="6" key="1">
    <citation type="submission" date="2023-06" db="EMBL/GenBank/DDBJ databases">
        <authorList>
            <consortium name="Lawrence Berkeley National Laboratory"/>
            <person name="Ahrendt S."/>
            <person name="Sahu N."/>
            <person name="Indic B."/>
            <person name="Wong-Bajracharya J."/>
            <person name="Merenyi Z."/>
            <person name="Ke H.-M."/>
            <person name="Monk M."/>
            <person name="Kocsube S."/>
            <person name="Drula E."/>
            <person name="Lipzen A."/>
            <person name="Balint B."/>
            <person name="Henrissat B."/>
            <person name="Andreopoulos B."/>
            <person name="Martin F.M."/>
            <person name="Harder C.B."/>
            <person name="Rigling D."/>
            <person name="Ford K.L."/>
            <person name="Foster G.D."/>
            <person name="Pangilinan J."/>
            <person name="Papanicolaou A."/>
            <person name="Barry K."/>
            <person name="LaButti K."/>
            <person name="Viragh M."/>
            <person name="Koriabine M."/>
            <person name="Yan M."/>
            <person name="Riley R."/>
            <person name="Champramary S."/>
            <person name="Plett K.L."/>
            <person name="Tsai I.J."/>
            <person name="Slot J."/>
            <person name="Sipos G."/>
            <person name="Plett J."/>
            <person name="Nagy L.G."/>
            <person name="Grigoriev I.V."/>
        </authorList>
    </citation>
    <scope>NUCLEOTIDE SEQUENCE</scope>
    <source>
        <strain evidence="6">ICMP 16352</strain>
    </source>
</reference>
<evidence type="ECO:0000256" key="2">
    <source>
        <dbReference type="ARBA" id="ARBA00023242"/>
    </source>
</evidence>
<feature type="DNA-binding region" description="HMG box" evidence="3">
    <location>
        <begin position="9"/>
        <end position="76"/>
    </location>
</feature>
<feature type="region of interest" description="Disordered" evidence="4">
    <location>
        <begin position="60"/>
        <end position="83"/>
    </location>
</feature>
<dbReference type="SMART" id="SM00398">
    <property type="entry name" value="HMG"/>
    <property type="match status" value="1"/>
</dbReference>
<dbReference type="Pfam" id="PF00505">
    <property type="entry name" value="HMG_box"/>
    <property type="match status" value="1"/>
</dbReference>
<dbReference type="CDD" id="cd01389">
    <property type="entry name" value="HMG-box_ROX1-like"/>
    <property type="match status" value="1"/>
</dbReference>
<accession>A0AA39P1H0</accession>
<dbReference type="AlphaFoldDB" id="A0AA39P1H0"/>
<dbReference type="PANTHER" id="PTHR45789:SF2">
    <property type="entry name" value="FI18025P1"/>
    <property type="match status" value="1"/>
</dbReference>
<keyword evidence="7" id="KW-1185">Reference proteome</keyword>
<feature type="non-terminal residue" evidence="6">
    <location>
        <position position="83"/>
    </location>
</feature>
<evidence type="ECO:0000256" key="4">
    <source>
        <dbReference type="SAM" id="MobiDB-lite"/>
    </source>
</evidence>
<dbReference type="InterPro" id="IPR051356">
    <property type="entry name" value="SOX/SOX-like_TF"/>
</dbReference>
<dbReference type="PROSITE" id="PS50118">
    <property type="entry name" value="HMG_BOX_2"/>
    <property type="match status" value="1"/>
</dbReference>
<sequence>TTQSGKPHIPRPSNAYFIFRSEYVAIHKKSLSKTQQTASKLAGAAWHELPKESQDYYRELAKQRKEEHARAHPGYKYQPRRSK</sequence>
<name>A0AA39P1H0_9AGAR</name>
<gene>
    <name evidence="6" type="ORF">IW261DRAFT_1286526</name>
</gene>
<comment type="caution">
    <text evidence="6">The sequence shown here is derived from an EMBL/GenBank/DDBJ whole genome shotgun (WGS) entry which is preliminary data.</text>
</comment>
<dbReference type="GO" id="GO:0005634">
    <property type="term" value="C:nucleus"/>
    <property type="evidence" value="ECO:0007669"/>
    <property type="project" value="UniProtKB-UniRule"/>
</dbReference>
<evidence type="ECO:0000259" key="5">
    <source>
        <dbReference type="PROSITE" id="PS50118"/>
    </source>
</evidence>
<evidence type="ECO:0000313" key="6">
    <source>
        <dbReference type="EMBL" id="KAK0475816.1"/>
    </source>
</evidence>
<evidence type="ECO:0000256" key="3">
    <source>
        <dbReference type="PROSITE-ProRule" id="PRU00267"/>
    </source>
</evidence>
<dbReference type="GO" id="GO:0000978">
    <property type="term" value="F:RNA polymerase II cis-regulatory region sequence-specific DNA binding"/>
    <property type="evidence" value="ECO:0007669"/>
    <property type="project" value="TreeGrafter"/>
</dbReference>
<dbReference type="Gene3D" id="1.10.30.10">
    <property type="entry name" value="High mobility group box domain"/>
    <property type="match status" value="1"/>
</dbReference>
<dbReference type="InterPro" id="IPR036910">
    <property type="entry name" value="HMG_box_dom_sf"/>
</dbReference>
<dbReference type="InterPro" id="IPR009071">
    <property type="entry name" value="HMG_box_dom"/>
</dbReference>
<feature type="compositionally biased region" description="Basic and acidic residues" evidence="4">
    <location>
        <begin position="60"/>
        <end position="70"/>
    </location>
</feature>
<keyword evidence="1 3" id="KW-0238">DNA-binding</keyword>
<keyword evidence="2 3" id="KW-0539">Nucleus</keyword>
<proteinExistence type="predicted"/>
<dbReference type="Proteomes" id="UP001175227">
    <property type="component" value="Unassembled WGS sequence"/>
</dbReference>
<dbReference type="EMBL" id="JAUEPR010000022">
    <property type="protein sequence ID" value="KAK0475816.1"/>
    <property type="molecule type" value="Genomic_DNA"/>
</dbReference>
<dbReference type="PANTHER" id="PTHR45789">
    <property type="entry name" value="FI18025P1"/>
    <property type="match status" value="1"/>
</dbReference>